<keyword evidence="4" id="KW-0963">Cytoplasm</keyword>
<comment type="similarity">
    <text evidence="2">Belongs to the NCF2/NOXA1 family.</text>
</comment>
<evidence type="ECO:0000256" key="5">
    <source>
        <dbReference type="ARBA" id="ARBA00022737"/>
    </source>
</evidence>
<gene>
    <name evidence="10" type="ORF">EV356DRAFT_534577</name>
</gene>
<protein>
    <recommendedName>
        <fullName evidence="9">PB1 domain-containing protein</fullName>
    </recommendedName>
</protein>
<proteinExistence type="inferred from homology"/>
<reference evidence="10" key="1">
    <citation type="journal article" date="2020" name="Stud. Mycol.">
        <title>101 Dothideomycetes genomes: a test case for predicting lifestyles and emergence of pathogens.</title>
        <authorList>
            <person name="Haridas S."/>
            <person name="Albert R."/>
            <person name="Binder M."/>
            <person name="Bloem J."/>
            <person name="Labutti K."/>
            <person name="Salamov A."/>
            <person name="Andreopoulos B."/>
            <person name="Baker S."/>
            <person name="Barry K."/>
            <person name="Bills G."/>
            <person name="Bluhm B."/>
            <person name="Cannon C."/>
            <person name="Castanera R."/>
            <person name="Culley D."/>
            <person name="Daum C."/>
            <person name="Ezra D."/>
            <person name="Gonzalez J."/>
            <person name="Henrissat B."/>
            <person name="Kuo A."/>
            <person name="Liang C."/>
            <person name="Lipzen A."/>
            <person name="Lutzoni F."/>
            <person name="Magnuson J."/>
            <person name="Mondo S."/>
            <person name="Nolan M."/>
            <person name="Ohm R."/>
            <person name="Pangilinan J."/>
            <person name="Park H.-J."/>
            <person name="Ramirez L."/>
            <person name="Alfaro M."/>
            <person name="Sun H."/>
            <person name="Tritt A."/>
            <person name="Yoshinaga Y."/>
            <person name="Zwiers L.-H."/>
            <person name="Turgeon B."/>
            <person name="Goodwin S."/>
            <person name="Spatafora J."/>
            <person name="Crous P."/>
            <person name="Grigoriev I."/>
        </authorList>
    </citation>
    <scope>NUCLEOTIDE SEQUENCE</scope>
    <source>
        <strain evidence="10">Tuck. ex Michener</strain>
    </source>
</reference>
<dbReference type="Pfam" id="PF00564">
    <property type="entry name" value="PB1"/>
    <property type="match status" value="1"/>
</dbReference>
<name>A0A6A6H4L2_VIRVR</name>
<dbReference type="SMART" id="SM00666">
    <property type="entry name" value="PB1"/>
    <property type="match status" value="1"/>
</dbReference>
<dbReference type="SMART" id="SM00028">
    <property type="entry name" value="TPR"/>
    <property type="match status" value="3"/>
</dbReference>
<feature type="compositionally biased region" description="Basic and acidic residues" evidence="8">
    <location>
        <begin position="360"/>
        <end position="371"/>
    </location>
</feature>
<evidence type="ECO:0000256" key="7">
    <source>
        <dbReference type="PROSITE-ProRule" id="PRU00339"/>
    </source>
</evidence>
<dbReference type="PANTHER" id="PTHR15175">
    <property type="entry name" value="NEUTROPHIL CYTOSOLIC FACTOR 2, NEUTROPHIL NADPH OXIDASE FACTOR 2"/>
    <property type="match status" value="1"/>
</dbReference>
<dbReference type="AlphaFoldDB" id="A0A6A6H4L2"/>
<keyword evidence="5" id="KW-0677">Repeat</keyword>
<feature type="region of interest" description="Disordered" evidence="8">
    <location>
        <begin position="215"/>
        <end position="234"/>
    </location>
</feature>
<dbReference type="Gene3D" id="1.25.40.10">
    <property type="entry name" value="Tetratricopeptide repeat domain"/>
    <property type="match status" value="1"/>
</dbReference>
<dbReference type="InterPro" id="IPR000270">
    <property type="entry name" value="PB1_dom"/>
</dbReference>
<feature type="compositionally biased region" description="Basic and acidic residues" evidence="8">
    <location>
        <begin position="332"/>
        <end position="350"/>
    </location>
</feature>
<evidence type="ECO:0000313" key="10">
    <source>
        <dbReference type="EMBL" id="KAF2232463.1"/>
    </source>
</evidence>
<keyword evidence="11" id="KW-1185">Reference proteome</keyword>
<feature type="domain" description="PB1" evidence="9">
    <location>
        <begin position="459"/>
        <end position="544"/>
    </location>
</feature>
<dbReference type="PANTHER" id="PTHR15175:SF0">
    <property type="entry name" value="SH3 DOMAIN-CONTAINING PROTEIN C23A1.17"/>
    <property type="match status" value="1"/>
</dbReference>
<keyword evidence="3" id="KW-0728">SH3 domain</keyword>
<evidence type="ECO:0000313" key="11">
    <source>
        <dbReference type="Proteomes" id="UP000800092"/>
    </source>
</evidence>
<evidence type="ECO:0000256" key="6">
    <source>
        <dbReference type="ARBA" id="ARBA00022803"/>
    </source>
</evidence>
<dbReference type="SUPFAM" id="SSF54277">
    <property type="entry name" value="CAD &amp; PB1 domains"/>
    <property type="match status" value="1"/>
</dbReference>
<evidence type="ECO:0000259" key="9">
    <source>
        <dbReference type="SMART" id="SM00666"/>
    </source>
</evidence>
<dbReference type="OrthoDB" id="9450131at2759"/>
<sequence length="544" mass="61498">MSLKQEIETWVKAMEHYDKNEFDEALKDFDSIADTSKILFNCGVIHATLGEHERAVECYQRSVKLDQYLAVAYFQQGVSNFLMGDFEEALANFNDTLLYLRGNNSIDYDQLGLKFKLYACETLFNRGLCYIYLQQMDAGMQDLQFAANEKANPDHDVIDEAIREQAEGYTVFSIPVGIIYRPNAAKVKNLKTKDYLGKARLVAATERSNTFTGFTGAEMKKQSTGGAADDRPDDKISFAASNLVKPGITSRRQQSEPPLNRNVFPPTPPPESESNPKASRDKRGSDEPTTRELPSRAQSVKAGPKPPRLELGAAAFPSASPTKPRMGTTRSASERPRAREDMTPPSRSRDMGPSSNSGRSRQEPPRRRYAEENESDSYPDDVYDMYSRNSGPRSRNQRPMYIDEEEEDFDDDYSGEDVEFDMVSNSRQQSRTQSRREPLSGSSSGGFGRQSSRRQEVSKIRVKVHADDTRYVMIGPAVEFLDFIDQIRAKFGLRRNFKVKINDDGDMITMGDQDDLDMSISTCRKQAQREKADMGKMEVWLEVV</sequence>
<feature type="region of interest" description="Disordered" evidence="8">
    <location>
        <begin position="242"/>
        <end position="400"/>
    </location>
</feature>
<dbReference type="InterPro" id="IPR011990">
    <property type="entry name" value="TPR-like_helical_dom_sf"/>
</dbReference>
<dbReference type="GO" id="GO:0005737">
    <property type="term" value="C:cytoplasm"/>
    <property type="evidence" value="ECO:0007669"/>
    <property type="project" value="UniProtKB-SubCell"/>
</dbReference>
<dbReference type="FunFam" id="1.25.40.10:FF:000017">
    <property type="entry name" value="NADPH oxidase regulator NoxR"/>
    <property type="match status" value="1"/>
</dbReference>
<evidence type="ECO:0000256" key="2">
    <source>
        <dbReference type="ARBA" id="ARBA00008051"/>
    </source>
</evidence>
<feature type="compositionally biased region" description="Acidic residues" evidence="8">
    <location>
        <begin position="372"/>
        <end position="383"/>
    </location>
</feature>
<feature type="region of interest" description="Disordered" evidence="8">
    <location>
        <begin position="422"/>
        <end position="458"/>
    </location>
</feature>
<dbReference type="CDD" id="cd06408">
    <property type="entry name" value="PB1_NoxR"/>
    <property type="match status" value="1"/>
</dbReference>
<evidence type="ECO:0000256" key="4">
    <source>
        <dbReference type="ARBA" id="ARBA00022490"/>
    </source>
</evidence>
<feature type="repeat" description="TPR" evidence="7">
    <location>
        <begin position="36"/>
        <end position="69"/>
    </location>
</feature>
<dbReference type="PROSITE" id="PS50005">
    <property type="entry name" value="TPR"/>
    <property type="match status" value="1"/>
</dbReference>
<evidence type="ECO:0000256" key="8">
    <source>
        <dbReference type="SAM" id="MobiDB-lite"/>
    </source>
</evidence>
<dbReference type="Gene3D" id="3.10.20.90">
    <property type="entry name" value="Phosphatidylinositol 3-kinase Catalytic Subunit, Chain A, domain 1"/>
    <property type="match status" value="1"/>
</dbReference>
<dbReference type="InterPro" id="IPR019734">
    <property type="entry name" value="TPR_rpt"/>
</dbReference>
<comment type="subcellular location">
    <subcellularLocation>
        <location evidence="1">Cytoplasm</location>
    </subcellularLocation>
</comment>
<keyword evidence="6 7" id="KW-0802">TPR repeat</keyword>
<dbReference type="InterPro" id="IPR034892">
    <property type="entry name" value="PB1_NoxR"/>
</dbReference>
<dbReference type="InterPro" id="IPR051864">
    <property type="entry name" value="NCF2_NOXA1"/>
</dbReference>
<evidence type="ECO:0000256" key="3">
    <source>
        <dbReference type="ARBA" id="ARBA00022443"/>
    </source>
</evidence>
<accession>A0A6A6H4L2</accession>
<organism evidence="10 11">
    <name type="scientific">Viridothelium virens</name>
    <name type="common">Speckled blister lichen</name>
    <name type="synonym">Trypethelium virens</name>
    <dbReference type="NCBI Taxonomy" id="1048519"/>
    <lineage>
        <taxon>Eukaryota</taxon>
        <taxon>Fungi</taxon>
        <taxon>Dikarya</taxon>
        <taxon>Ascomycota</taxon>
        <taxon>Pezizomycotina</taxon>
        <taxon>Dothideomycetes</taxon>
        <taxon>Dothideomycetes incertae sedis</taxon>
        <taxon>Trypetheliales</taxon>
        <taxon>Trypetheliaceae</taxon>
        <taxon>Viridothelium</taxon>
    </lineage>
</organism>
<dbReference type="Proteomes" id="UP000800092">
    <property type="component" value="Unassembled WGS sequence"/>
</dbReference>
<dbReference type="EMBL" id="ML991815">
    <property type="protein sequence ID" value="KAF2232463.1"/>
    <property type="molecule type" value="Genomic_DNA"/>
</dbReference>
<evidence type="ECO:0000256" key="1">
    <source>
        <dbReference type="ARBA" id="ARBA00004496"/>
    </source>
</evidence>
<feature type="compositionally biased region" description="Basic and acidic residues" evidence="8">
    <location>
        <begin position="278"/>
        <end position="294"/>
    </location>
</feature>
<dbReference type="Pfam" id="PF13181">
    <property type="entry name" value="TPR_8"/>
    <property type="match status" value="1"/>
</dbReference>
<dbReference type="SUPFAM" id="SSF48452">
    <property type="entry name" value="TPR-like"/>
    <property type="match status" value="1"/>
</dbReference>